<dbReference type="InterPro" id="IPR001138">
    <property type="entry name" value="Zn2Cys6_DnaBD"/>
</dbReference>
<dbReference type="PANTHER" id="PTHR47782:SF12">
    <property type="entry name" value="ZN(II)2CYS6 TRANSCRIPTION FACTOR (EUROFUNG)"/>
    <property type="match status" value="1"/>
</dbReference>
<feature type="domain" description="Zn(2)-C6 fungal-type" evidence="8">
    <location>
        <begin position="16"/>
        <end position="46"/>
    </location>
</feature>
<evidence type="ECO:0000256" key="1">
    <source>
        <dbReference type="ARBA" id="ARBA00004123"/>
    </source>
</evidence>
<reference evidence="9" key="1">
    <citation type="journal article" date="2022" name="bioRxiv">
        <title>Deciphering the potential niche of two novel black yeast fungi from a biological soil crust based on their genomes, phenotypes, and melanin regulation.</title>
        <authorList>
            <consortium name="DOE Joint Genome Institute"/>
            <person name="Carr E.C."/>
            <person name="Barton Q."/>
            <person name="Grambo S."/>
            <person name="Sullivan M."/>
            <person name="Renfro C.M."/>
            <person name="Kuo A."/>
            <person name="Pangilinan J."/>
            <person name="Lipzen A."/>
            <person name="Keymanesh K."/>
            <person name="Savage E."/>
            <person name="Barry K."/>
            <person name="Grigoriev I.V."/>
            <person name="Riekhof W.R."/>
            <person name="Harris S.S."/>
        </authorList>
    </citation>
    <scope>NUCLEOTIDE SEQUENCE</scope>
    <source>
        <strain evidence="9">JF 03-4F</strain>
    </source>
</reference>
<keyword evidence="4" id="KW-0805">Transcription regulation</keyword>
<comment type="subcellular location">
    <subcellularLocation>
        <location evidence="1">Nucleus</location>
    </subcellularLocation>
</comment>
<dbReference type="Pfam" id="PF00172">
    <property type="entry name" value="Zn_clus"/>
    <property type="match status" value="1"/>
</dbReference>
<accession>A0AAN6E7G8</accession>
<dbReference type="CDD" id="cd12148">
    <property type="entry name" value="fungal_TF_MHR"/>
    <property type="match status" value="1"/>
</dbReference>
<comment type="caution">
    <text evidence="9">The sequence shown here is derived from an EMBL/GenBank/DDBJ whole genome shotgun (WGS) entry which is preliminary data.</text>
</comment>
<dbReference type="SMART" id="SM00066">
    <property type="entry name" value="GAL4"/>
    <property type="match status" value="1"/>
</dbReference>
<evidence type="ECO:0000313" key="10">
    <source>
        <dbReference type="Proteomes" id="UP001203852"/>
    </source>
</evidence>
<evidence type="ECO:0000256" key="7">
    <source>
        <dbReference type="ARBA" id="ARBA00023242"/>
    </source>
</evidence>
<dbReference type="InterPro" id="IPR052202">
    <property type="entry name" value="Yeast_MetPath_Reg"/>
</dbReference>
<dbReference type="EMBL" id="MU404350">
    <property type="protein sequence ID" value="KAI1618602.1"/>
    <property type="molecule type" value="Genomic_DNA"/>
</dbReference>
<sequence>MAEATDLDTLLQLLPACRRCRSHKRRCDTQLPVCANCSKVGADCVFFDHVSKELLPRTYIASLVDHLRSLEAARESSTGQISDSASNETLEAEGQHFFGVGDALRYLGPRAPLVAQVDAVLPKAQPRIKEPCLPLEIPSSSFASEDTHRFLVGKYFDTLQELYPILDPTLPYLEDPSFSRADLDPSECFNLYMVYSIACHCLPGNDCQLVLLSDTFYKEALTYADQVTAELTVEALQAVVLLALRSLYDAQNGSLGQQVAFAHRMEVELSTREVDEHSLLLERLRLAIFCVGTQVGTALDRPSGLIDPELTGPMGSMRDAEKLSVLHKLQSRFRNGQSLDESDMIILDEAHATQRSPLLAAAWSETRLIVNPNAESASQLLTCYDREDMILTVFTSHWVYKAATILLSGGLTRKALDGHVLAVTILGRCALKWPNARAIQEMLNLLFKSKTSPDAMG</sequence>
<keyword evidence="7" id="KW-0539">Nucleus</keyword>
<keyword evidence="2" id="KW-0479">Metal-binding</keyword>
<keyword evidence="5" id="KW-0238">DNA-binding</keyword>
<dbReference type="Gene3D" id="4.10.240.10">
    <property type="entry name" value="Zn(2)-C6 fungal-type DNA-binding domain"/>
    <property type="match status" value="1"/>
</dbReference>
<keyword evidence="3" id="KW-0862">Zinc</keyword>
<evidence type="ECO:0000256" key="5">
    <source>
        <dbReference type="ARBA" id="ARBA00023125"/>
    </source>
</evidence>
<dbReference type="GO" id="GO:0005634">
    <property type="term" value="C:nucleus"/>
    <property type="evidence" value="ECO:0007669"/>
    <property type="project" value="UniProtKB-SubCell"/>
</dbReference>
<keyword evidence="10" id="KW-1185">Reference proteome</keyword>
<evidence type="ECO:0000256" key="2">
    <source>
        <dbReference type="ARBA" id="ARBA00022723"/>
    </source>
</evidence>
<dbReference type="PROSITE" id="PS50048">
    <property type="entry name" value="ZN2_CY6_FUNGAL_2"/>
    <property type="match status" value="1"/>
</dbReference>
<evidence type="ECO:0000256" key="6">
    <source>
        <dbReference type="ARBA" id="ARBA00023163"/>
    </source>
</evidence>
<dbReference type="GO" id="GO:0043565">
    <property type="term" value="F:sequence-specific DNA binding"/>
    <property type="evidence" value="ECO:0007669"/>
    <property type="project" value="TreeGrafter"/>
</dbReference>
<evidence type="ECO:0000256" key="3">
    <source>
        <dbReference type="ARBA" id="ARBA00022833"/>
    </source>
</evidence>
<keyword evidence="6" id="KW-0804">Transcription</keyword>
<evidence type="ECO:0000259" key="8">
    <source>
        <dbReference type="PROSITE" id="PS50048"/>
    </source>
</evidence>
<gene>
    <name evidence="9" type="ORF">EDD36DRAFT_414265</name>
</gene>
<dbReference type="GO" id="GO:0045944">
    <property type="term" value="P:positive regulation of transcription by RNA polymerase II"/>
    <property type="evidence" value="ECO:0007669"/>
    <property type="project" value="TreeGrafter"/>
</dbReference>
<dbReference type="PROSITE" id="PS00463">
    <property type="entry name" value="ZN2_CY6_FUNGAL_1"/>
    <property type="match status" value="1"/>
</dbReference>
<evidence type="ECO:0000313" key="9">
    <source>
        <dbReference type="EMBL" id="KAI1618602.1"/>
    </source>
</evidence>
<dbReference type="SUPFAM" id="SSF57701">
    <property type="entry name" value="Zn2/Cys6 DNA-binding domain"/>
    <property type="match status" value="1"/>
</dbReference>
<proteinExistence type="predicted"/>
<protein>
    <recommendedName>
        <fullName evidence="8">Zn(2)-C6 fungal-type domain-containing protein</fullName>
    </recommendedName>
</protein>
<name>A0AAN6E7G8_9EURO</name>
<dbReference type="Proteomes" id="UP001203852">
    <property type="component" value="Unassembled WGS sequence"/>
</dbReference>
<dbReference type="PANTHER" id="PTHR47782">
    <property type="entry name" value="ZN(II)2CYS6 TRANSCRIPTION FACTOR (EUROFUNG)-RELATED"/>
    <property type="match status" value="1"/>
</dbReference>
<evidence type="ECO:0000256" key="4">
    <source>
        <dbReference type="ARBA" id="ARBA00023015"/>
    </source>
</evidence>
<dbReference type="InterPro" id="IPR036864">
    <property type="entry name" value="Zn2-C6_fun-type_DNA-bd_sf"/>
</dbReference>
<organism evidence="9 10">
    <name type="scientific">Exophiala viscosa</name>
    <dbReference type="NCBI Taxonomy" id="2486360"/>
    <lineage>
        <taxon>Eukaryota</taxon>
        <taxon>Fungi</taxon>
        <taxon>Dikarya</taxon>
        <taxon>Ascomycota</taxon>
        <taxon>Pezizomycotina</taxon>
        <taxon>Eurotiomycetes</taxon>
        <taxon>Chaetothyriomycetidae</taxon>
        <taxon>Chaetothyriales</taxon>
        <taxon>Herpotrichiellaceae</taxon>
        <taxon>Exophiala</taxon>
    </lineage>
</organism>
<dbReference type="GO" id="GO:0000981">
    <property type="term" value="F:DNA-binding transcription factor activity, RNA polymerase II-specific"/>
    <property type="evidence" value="ECO:0007669"/>
    <property type="project" value="InterPro"/>
</dbReference>
<dbReference type="GO" id="GO:0008270">
    <property type="term" value="F:zinc ion binding"/>
    <property type="evidence" value="ECO:0007669"/>
    <property type="project" value="InterPro"/>
</dbReference>
<dbReference type="AlphaFoldDB" id="A0AAN6E7G8"/>
<dbReference type="CDD" id="cd00067">
    <property type="entry name" value="GAL4"/>
    <property type="match status" value="1"/>
</dbReference>